<name>A0A936F552_9BACT</name>
<dbReference type="AlphaFoldDB" id="A0A936F552"/>
<accession>A0A936F552</accession>
<evidence type="ECO:0000256" key="1">
    <source>
        <dbReference type="SAM" id="Phobius"/>
    </source>
</evidence>
<keyword evidence="1" id="KW-0472">Membrane</keyword>
<keyword evidence="1" id="KW-0812">Transmembrane</keyword>
<feature type="transmembrane region" description="Helical" evidence="1">
    <location>
        <begin position="112"/>
        <end position="130"/>
    </location>
</feature>
<gene>
    <name evidence="2" type="ORF">IPN91_15185</name>
</gene>
<organism evidence="2 3">
    <name type="scientific">Candidatus Geothrix odensensis</name>
    <dbReference type="NCBI Taxonomy" id="2954440"/>
    <lineage>
        <taxon>Bacteria</taxon>
        <taxon>Pseudomonadati</taxon>
        <taxon>Acidobacteriota</taxon>
        <taxon>Holophagae</taxon>
        <taxon>Holophagales</taxon>
        <taxon>Holophagaceae</taxon>
        <taxon>Geothrix</taxon>
    </lineage>
</organism>
<proteinExistence type="predicted"/>
<comment type="caution">
    <text evidence="2">The sequence shown here is derived from an EMBL/GenBank/DDBJ whole genome shotgun (WGS) entry which is preliminary data.</text>
</comment>
<feature type="transmembrane region" description="Helical" evidence="1">
    <location>
        <begin position="31"/>
        <end position="53"/>
    </location>
</feature>
<protein>
    <submittedName>
        <fullName evidence="2">Uncharacterized protein</fullName>
    </submittedName>
</protein>
<evidence type="ECO:0000313" key="3">
    <source>
        <dbReference type="Proteomes" id="UP000709959"/>
    </source>
</evidence>
<reference evidence="2 3" key="1">
    <citation type="submission" date="2020-10" db="EMBL/GenBank/DDBJ databases">
        <title>Connecting structure to function with the recovery of over 1000 high-quality activated sludge metagenome-assembled genomes encoding full-length rRNA genes using long-read sequencing.</title>
        <authorList>
            <person name="Singleton C.M."/>
            <person name="Petriglieri F."/>
            <person name="Kristensen J.M."/>
            <person name="Kirkegaard R.H."/>
            <person name="Michaelsen T.Y."/>
            <person name="Andersen M.H."/>
            <person name="Karst S.M."/>
            <person name="Dueholm M.S."/>
            <person name="Nielsen P.H."/>
            <person name="Albertsen M."/>
        </authorList>
    </citation>
    <scope>NUCLEOTIDE SEQUENCE [LARGE SCALE GENOMIC DNA]</scope>
    <source>
        <strain evidence="2">OdNE_18-Q3-R46-58_MAXAC.008</strain>
    </source>
</reference>
<sequence>MRAHRNVCLWLGHYFVLLTVFRLFYSRPDFLRRALALESLVALVLFYGAGLMIHRLVPRLGGLENFGLLLLGFALGNNVFLMAWLPGEVQLVNFVMVQVVAGVALRSAWRFALAQCLCVGLALASLAHWVDPGLVPGNTFIVLSSTLLSAVIWRYLNRLIGALSQLREKDRVILRQRTRLVRELRASLANIRTLRGLIPICAHCKRVRDDAGFWQQVEAYVRERSEAKFSHSICPSCLVDVADDFRRMGIPLKPGRKA</sequence>
<feature type="transmembrane region" description="Helical" evidence="1">
    <location>
        <begin position="136"/>
        <end position="156"/>
    </location>
</feature>
<keyword evidence="1" id="KW-1133">Transmembrane helix</keyword>
<feature type="transmembrane region" description="Helical" evidence="1">
    <location>
        <begin position="65"/>
        <end position="83"/>
    </location>
</feature>
<evidence type="ECO:0000313" key="2">
    <source>
        <dbReference type="EMBL" id="MBK8573925.1"/>
    </source>
</evidence>
<dbReference type="Proteomes" id="UP000709959">
    <property type="component" value="Unassembled WGS sequence"/>
</dbReference>
<feature type="transmembrane region" description="Helical" evidence="1">
    <location>
        <begin position="7"/>
        <end position="25"/>
    </location>
</feature>
<dbReference type="EMBL" id="JADKCH010000033">
    <property type="protein sequence ID" value="MBK8573925.1"/>
    <property type="molecule type" value="Genomic_DNA"/>
</dbReference>